<dbReference type="KEGG" id="lnu:N7U66_10055"/>
<keyword evidence="3" id="KW-1185">Reference proteome</keyword>
<gene>
    <name evidence="2" type="ORF">N7U66_10055</name>
</gene>
<name>A0A9E8MXY6_9FLAO</name>
<evidence type="ECO:0000313" key="2">
    <source>
        <dbReference type="EMBL" id="WAC03733.1"/>
    </source>
</evidence>
<feature type="transmembrane region" description="Helical" evidence="1">
    <location>
        <begin position="9"/>
        <end position="28"/>
    </location>
</feature>
<keyword evidence="1" id="KW-1133">Transmembrane helix</keyword>
<accession>A0A9E8MXY6</accession>
<dbReference type="EMBL" id="CP113088">
    <property type="protein sequence ID" value="WAC03733.1"/>
    <property type="molecule type" value="Genomic_DNA"/>
</dbReference>
<protein>
    <recommendedName>
        <fullName evidence="4">DUF3592 domain-containing protein</fullName>
    </recommendedName>
</protein>
<reference evidence="2" key="1">
    <citation type="submission" date="2022-11" db="EMBL/GenBank/DDBJ databases">
        <title>Lacinutrix neustonica HL-RS19T sp. nov., isolated from the surface microlayer sample of brackish Lake Shihwa.</title>
        <authorList>
            <person name="Choi J.Y."/>
            <person name="Hwang C.Y."/>
        </authorList>
    </citation>
    <scope>NUCLEOTIDE SEQUENCE</scope>
    <source>
        <strain evidence="2">HL-RS19</strain>
    </source>
</reference>
<dbReference type="Proteomes" id="UP001164705">
    <property type="component" value="Chromosome"/>
</dbReference>
<keyword evidence="1" id="KW-0812">Transmembrane</keyword>
<proteinExistence type="predicted"/>
<keyword evidence="1" id="KW-0472">Membrane</keyword>
<dbReference type="AlphaFoldDB" id="A0A9E8MXY6"/>
<evidence type="ECO:0000256" key="1">
    <source>
        <dbReference type="SAM" id="Phobius"/>
    </source>
</evidence>
<sequence length="261" mass="31168">MKKEKLKGYLLIVGIASIILFPIVYIISSKIQSEELNKIGIKSTAIVQKVERTRNVRTRTFSYFITLSYQDDNKKEYSETLSIDFSEYQKRSKGQEIEILYDKENPKNIEILDYRKFKNTEERILHYDDLIIFQKNKNPEFILDKLNQISYGWEIKGNDSTFFINKSRKSYLINKKDTIRFFTTVANYTDVENQTKRKGLSEYEKIEVGYANNPFSNFTVIKKDFSMKVYSKKKQEGEFTLRRYEQFDSKRKMWNVMSCTR</sequence>
<organism evidence="2 3">
    <name type="scientific">Lacinutrix neustonica</name>
    <dbReference type="NCBI Taxonomy" id="2980107"/>
    <lineage>
        <taxon>Bacteria</taxon>
        <taxon>Pseudomonadati</taxon>
        <taxon>Bacteroidota</taxon>
        <taxon>Flavobacteriia</taxon>
        <taxon>Flavobacteriales</taxon>
        <taxon>Flavobacteriaceae</taxon>
        <taxon>Lacinutrix</taxon>
    </lineage>
</organism>
<dbReference type="RefSeq" id="WP_267678368.1">
    <property type="nucleotide sequence ID" value="NZ_CP113088.1"/>
</dbReference>
<evidence type="ECO:0008006" key="4">
    <source>
        <dbReference type="Google" id="ProtNLM"/>
    </source>
</evidence>
<evidence type="ECO:0000313" key="3">
    <source>
        <dbReference type="Proteomes" id="UP001164705"/>
    </source>
</evidence>